<reference evidence="2" key="1">
    <citation type="journal article" date="2013" name="Nature">
        <title>Draft genome of the wheat A-genome progenitor Triticum urartu.</title>
        <authorList>
            <person name="Ling H.Q."/>
            <person name="Zhao S."/>
            <person name="Liu D."/>
            <person name="Wang J."/>
            <person name="Sun H."/>
            <person name="Zhang C."/>
            <person name="Fan H."/>
            <person name="Li D."/>
            <person name="Dong L."/>
            <person name="Tao Y."/>
            <person name="Gao C."/>
            <person name="Wu H."/>
            <person name="Li Y."/>
            <person name="Cui Y."/>
            <person name="Guo X."/>
            <person name="Zheng S."/>
            <person name="Wang B."/>
            <person name="Yu K."/>
            <person name="Liang Q."/>
            <person name="Yang W."/>
            <person name="Lou X."/>
            <person name="Chen J."/>
            <person name="Feng M."/>
            <person name="Jian J."/>
            <person name="Zhang X."/>
            <person name="Luo G."/>
            <person name="Jiang Y."/>
            <person name="Liu J."/>
            <person name="Wang Z."/>
            <person name="Sha Y."/>
            <person name="Zhang B."/>
            <person name="Wu H."/>
            <person name="Tang D."/>
            <person name="Shen Q."/>
            <person name="Xue P."/>
            <person name="Zou S."/>
            <person name="Wang X."/>
            <person name="Liu X."/>
            <person name="Wang F."/>
            <person name="Yang Y."/>
            <person name="An X."/>
            <person name="Dong Z."/>
            <person name="Zhang K."/>
            <person name="Zhang X."/>
            <person name="Luo M.C."/>
            <person name="Dvorak J."/>
            <person name="Tong Y."/>
            <person name="Wang J."/>
            <person name="Yang H."/>
            <person name="Li Z."/>
            <person name="Wang D."/>
            <person name="Zhang A."/>
            <person name="Wang J."/>
        </authorList>
    </citation>
    <scope>NUCLEOTIDE SEQUENCE</scope>
</reference>
<feature type="region of interest" description="Disordered" evidence="1">
    <location>
        <begin position="1"/>
        <end position="51"/>
    </location>
</feature>
<proteinExistence type="predicted"/>
<feature type="compositionally biased region" description="Basic and acidic residues" evidence="1">
    <location>
        <begin position="25"/>
        <end position="42"/>
    </location>
</feature>
<organism evidence="2">
    <name type="scientific">Triticum urartu</name>
    <name type="common">Red wild einkorn</name>
    <name type="synonym">Crithodium urartu</name>
    <dbReference type="NCBI Taxonomy" id="4572"/>
    <lineage>
        <taxon>Eukaryota</taxon>
        <taxon>Viridiplantae</taxon>
        <taxon>Streptophyta</taxon>
        <taxon>Embryophyta</taxon>
        <taxon>Tracheophyta</taxon>
        <taxon>Spermatophyta</taxon>
        <taxon>Magnoliopsida</taxon>
        <taxon>Liliopsida</taxon>
        <taxon>Poales</taxon>
        <taxon>Poaceae</taxon>
        <taxon>BOP clade</taxon>
        <taxon>Pooideae</taxon>
        <taxon>Triticodae</taxon>
        <taxon>Triticeae</taxon>
        <taxon>Triticinae</taxon>
        <taxon>Triticum</taxon>
    </lineage>
</organism>
<name>M7ZXW2_TRIUA</name>
<evidence type="ECO:0000313" key="2">
    <source>
        <dbReference type="EMBL" id="EMS57230.1"/>
    </source>
</evidence>
<gene>
    <name evidence="2" type="ORF">TRIUR3_33301</name>
</gene>
<sequence>MALKHKKYPRTCGVGGSTANGKCTSEPRVRWPVQHEEDHSDNGEPQLANSI</sequence>
<dbReference type="EMBL" id="KD148108">
    <property type="protein sequence ID" value="EMS57230.1"/>
    <property type="molecule type" value="Genomic_DNA"/>
</dbReference>
<protein>
    <submittedName>
        <fullName evidence="2">Uncharacterized protein</fullName>
    </submittedName>
</protein>
<evidence type="ECO:0000256" key="1">
    <source>
        <dbReference type="SAM" id="MobiDB-lite"/>
    </source>
</evidence>
<accession>M7ZXW2</accession>
<dbReference type="AlphaFoldDB" id="M7ZXW2"/>